<feature type="transmembrane region" description="Helical" evidence="1">
    <location>
        <begin position="12"/>
        <end position="34"/>
    </location>
</feature>
<evidence type="ECO:0000313" key="2">
    <source>
        <dbReference type="EMBL" id="XBV21956.1"/>
    </source>
</evidence>
<evidence type="ECO:0000256" key="1">
    <source>
        <dbReference type="SAM" id="Phobius"/>
    </source>
</evidence>
<feature type="transmembrane region" description="Helical" evidence="1">
    <location>
        <begin position="40"/>
        <end position="63"/>
    </location>
</feature>
<organism evidence="2">
    <name type="scientific">Kribbella sp. HUAS MG21</name>
    <dbReference type="NCBI Taxonomy" id="3160966"/>
    <lineage>
        <taxon>Bacteria</taxon>
        <taxon>Bacillati</taxon>
        <taxon>Actinomycetota</taxon>
        <taxon>Actinomycetes</taxon>
        <taxon>Propionibacteriales</taxon>
        <taxon>Kribbellaceae</taxon>
        <taxon>Kribbella</taxon>
    </lineage>
</organism>
<dbReference type="EMBL" id="CP158165">
    <property type="protein sequence ID" value="XBV21956.1"/>
    <property type="molecule type" value="Genomic_DNA"/>
</dbReference>
<feature type="transmembrane region" description="Helical" evidence="1">
    <location>
        <begin position="97"/>
        <end position="117"/>
    </location>
</feature>
<sequence>MPSTTDTKGVRIAATLPPIALLAQAVTAGLLLSVPGGRTAHFATIPLVLLTEVVLLVVALVAWRRSGSTPRLAVFGVLLLAVTIAEAVLGAAGVTALHVPLGALLLGVSFAAAATAWNRR</sequence>
<dbReference type="RefSeq" id="WP_350274806.1">
    <property type="nucleotide sequence ID" value="NZ_CP158165.1"/>
</dbReference>
<keyword evidence="1" id="KW-1133">Transmembrane helix</keyword>
<reference evidence="2" key="1">
    <citation type="submission" date="2024-06" db="EMBL/GenBank/DDBJ databases">
        <title>Kribbella sp. strain HUAS MG21 genome sequences.</title>
        <authorList>
            <person name="Mo P."/>
        </authorList>
    </citation>
    <scope>NUCLEOTIDE SEQUENCE</scope>
    <source>
        <strain evidence="2">HUAS MG21</strain>
    </source>
</reference>
<dbReference type="AlphaFoldDB" id="A0AAU7T5P1"/>
<keyword evidence="1" id="KW-0812">Transmembrane</keyword>
<proteinExistence type="predicted"/>
<feature type="transmembrane region" description="Helical" evidence="1">
    <location>
        <begin position="72"/>
        <end position="91"/>
    </location>
</feature>
<gene>
    <name evidence="2" type="ORF">ABN611_25750</name>
</gene>
<accession>A0AAU7T5P1</accession>
<keyword evidence="1" id="KW-0472">Membrane</keyword>
<protein>
    <recommendedName>
        <fullName evidence="3">Integral membrane protein</fullName>
    </recommendedName>
</protein>
<evidence type="ECO:0008006" key="3">
    <source>
        <dbReference type="Google" id="ProtNLM"/>
    </source>
</evidence>
<name>A0AAU7T5P1_9ACTN</name>